<dbReference type="GO" id="GO:0008270">
    <property type="term" value="F:zinc ion binding"/>
    <property type="evidence" value="ECO:0007669"/>
    <property type="project" value="UniProtKB-KW"/>
</dbReference>
<keyword evidence="3" id="KW-0863">Zinc-finger</keyword>
<comment type="caution">
    <text evidence="9">The sequence shown here is derived from an EMBL/GenBank/DDBJ whole genome shotgun (WGS) entry which is preliminary data.</text>
</comment>
<keyword evidence="4" id="KW-0862">Zinc</keyword>
<evidence type="ECO:0000256" key="4">
    <source>
        <dbReference type="ARBA" id="ARBA00022833"/>
    </source>
</evidence>
<dbReference type="EMBL" id="LNIX01000012">
    <property type="protein sequence ID" value="OXA48355.1"/>
    <property type="molecule type" value="Genomic_DNA"/>
</dbReference>
<dbReference type="SUPFAM" id="SSF53098">
    <property type="entry name" value="Ribonuclease H-like"/>
    <property type="match status" value="1"/>
</dbReference>
<dbReference type="PANTHER" id="PTHR46481">
    <property type="entry name" value="ZINC FINGER BED DOMAIN-CONTAINING PROTEIN 4"/>
    <property type="match status" value="1"/>
</dbReference>
<organism evidence="9 10">
    <name type="scientific">Folsomia candida</name>
    <name type="common">Springtail</name>
    <dbReference type="NCBI Taxonomy" id="158441"/>
    <lineage>
        <taxon>Eukaryota</taxon>
        <taxon>Metazoa</taxon>
        <taxon>Ecdysozoa</taxon>
        <taxon>Arthropoda</taxon>
        <taxon>Hexapoda</taxon>
        <taxon>Collembola</taxon>
        <taxon>Entomobryomorpha</taxon>
        <taxon>Isotomoidea</taxon>
        <taxon>Isotomidae</taxon>
        <taxon>Proisotominae</taxon>
        <taxon>Folsomia</taxon>
    </lineage>
</organism>
<dbReference type="AlphaFoldDB" id="A0A226DS51"/>
<keyword evidence="2" id="KW-0479">Metal-binding</keyword>
<feature type="chain" id="PRO_5012466145" evidence="7">
    <location>
        <begin position="23"/>
        <end position="511"/>
    </location>
</feature>
<name>A0A226DS51_FOLCA</name>
<keyword evidence="5" id="KW-0539">Nucleus</keyword>
<comment type="subcellular location">
    <subcellularLocation>
        <location evidence="1">Nucleus</location>
    </subcellularLocation>
</comment>
<dbReference type="STRING" id="158441.A0A226DS51"/>
<dbReference type="GO" id="GO:0005634">
    <property type="term" value="C:nucleus"/>
    <property type="evidence" value="ECO:0007669"/>
    <property type="project" value="UniProtKB-SubCell"/>
</dbReference>
<evidence type="ECO:0000256" key="6">
    <source>
        <dbReference type="SAM" id="MobiDB-lite"/>
    </source>
</evidence>
<feature type="compositionally biased region" description="Acidic residues" evidence="6">
    <location>
        <begin position="164"/>
        <end position="182"/>
    </location>
</feature>
<dbReference type="InterPro" id="IPR012337">
    <property type="entry name" value="RNaseH-like_sf"/>
</dbReference>
<evidence type="ECO:0000313" key="10">
    <source>
        <dbReference type="Proteomes" id="UP000198287"/>
    </source>
</evidence>
<dbReference type="PANTHER" id="PTHR46481:SF10">
    <property type="entry name" value="ZINC FINGER BED DOMAIN-CONTAINING PROTEIN 39"/>
    <property type="match status" value="1"/>
</dbReference>
<evidence type="ECO:0000256" key="2">
    <source>
        <dbReference type="ARBA" id="ARBA00022723"/>
    </source>
</evidence>
<feature type="region of interest" description="Disordered" evidence="6">
    <location>
        <begin position="158"/>
        <end position="183"/>
    </location>
</feature>
<gene>
    <name evidence="9" type="ORF">Fcan01_17143</name>
</gene>
<feature type="signal peptide" evidence="7">
    <location>
        <begin position="1"/>
        <end position="22"/>
    </location>
</feature>
<dbReference type="Pfam" id="PF05699">
    <property type="entry name" value="Dimer_Tnp_hAT"/>
    <property type="match status" value="1"/>
</dbReference>
<evidence type="ECO:0000256" key="5">
    <source>
        <dbReference type="ARBA" id="ARBA00023242"/>
    </source>
</evidence>
<protein>
    <submittedName>
        <fullName evidence="9">Zinc finger BED domain-containing protein DAYSLEEPER</fullName>
    </submittedName>
</protein>
<dbReference type="GO" id="GO:0046983">
    <property type="term" value="F:protein dimerization activity"/>
    <property type="evidence" value="ECO:0007669"/>
    <property type="project" value="InterPro"/>
</dbReference>
<dbReference type="InterPro" id="IPR008906">
    <property type="entry name" value="HATC_C_dom"/>
</dbReference>
<evidence type="ECO:0000256" key="7">
    <source>
        <dbReference type="SAM" id="SignalP"/>
    </source>
</evidence>
<dbReference type="OrthoDB" id="6770822at2759"/>
<accession>A0A226DS51</accession>
<feature type="domain" description="HAT C-terminal dimerisation" evidence="8">
    <location>
        <begin position="385"/>
        <end position="474"/>
    </location>
</feature>
<evidence type="ECO:0000313" key="9">
    <source>
        <dbReference type="EMBL" id="OXA48355.1"/>
    </source>
</evidence>
<proteinExistence type="predicted"/>
<keyword evidence="7" id="KW-0732">Signal</keyword>
<evidence type="ECO:0000256" key="1">
    <source>
        <dbReference type="ARBA" id="ARBA00004123"/>
    </source>
</evidence>
<reference evidence="9 10" key="1">
    <citation type="submission" date="2015-12" db="EMBL/GenBank/DDBJ databases">
        <title>The genome of Folsomia candida.</title>
        <authorList>
            <person name="Faddeeva A."/>
            <person name="Derks M.F."/>
            <person name="Anvar Y."/>
            <person name="Smit S."/>
            <person name="Van Straalen N."/>
            <person name="Roelofs D."/>
        </authorList>
    </citation>
    <scope>NUCLEOTIDE SEQUENCE [LARGE SCALE GENOMIC DNA]</scope>
    <source>
        <strain evidence="9 10">VU population</strain>
        <tissue evidence="9">Whole body</tissue>
    </source>
</reference>
<evidence type="ECO:0000256" key="3">
    <source>
        <dbReference type="ARBA" id="ARBA00022771"/>
    </source>
</evidence>
<dbReference type="Proteomes" id="UP000198287">
    <property type="component" value="Unassembled WGS sequence"/>
</dbReference>
<sequence length="511" mass="59270">MKVPFAFALVLGVILNFVRVEGFEFDDFGSLIHDEGAAQGHRVKRAPSPLHWQFWGRDNVWVIGGRGFVEWFNVALHVENSNTLLLEQVVVLATKLLIKVVIRSLVPDNDDQTENTPCKTETYKPTKKRARIYNYFDWNETTEKYRCKRCKKDYTSPKGGGTGEFEEDKDDENDEEEADSEISDGSNFLVKIRKGVAAIRKSPQRREIFAMHCTSHTLKHKMLILDVKTRWNSTYWMLTRCIEFRKPFQATLQSISSLKKFILDEIEWKKVEEITKLLNLFREATEMLSTQSSPTLSSTSSVYSVLFDHLDKSTMKTRPTKTSTHEEDWFQRAVKAGKDKLHKYYPTADGLSYIGSTVLDPRYKLGWYKGVCWQKEWIDSAQEDELKRYLSDAVVNADILTVKKSGISGALGWWKIYEREYPSLAKMARDFLAVSGTGVPVERLFSTGPQLISQYRQRLSHETIRKCICLKYWMINQRNRTEFQKLCQNSIRYKILGDGEFEIEALEEIDE</sequence>
<keyword evidence="10" id="KW-1185">Reference proteome</keyword>
<evidence type="ECO:0000259" key="8">
    <source>
        <dbReference type="Pfam" id="PF05699"/>
    </source>
</evidence>
<dbReference type="InterPro" id="IPR052035">
    <property type="entry name" value="ZnF_BED_domain_contain"/>
</dbReference>